<keyword evidence="3 6" id="KW-0808">Transferase</keyword>
<feature type="domain" description="DarT" evidence="8">
    <location>
        <begin position="260"/>
        <end position="421"/>
    </location>
</feature>
<feature type="active site" evidence="6">
    <location>
        <position position="403"/>
    </location>
</feature>
<evidence type="ECO:0000256" key="5">
    <source>
        <dbReference type="ARBA" id="ARBA00023125"/>
    </source>
</evidence>
<keyword evidence="4 6" id="KW-0548">Nucleotidyltransferase</keyword>
<name>A0A9D9HS53_9BACT</name>
<comment type="similarity">
    <text evidence="6">Belongs to the DarT ADP-ribosyltransferase family.</text>
</comment>
<dbReference type="Proteomes" id="UP000823641">
    <property type="component" value="Unassembled WGS sequence"/>
</dbReference>
<proteinExistence type="inferred from homology"/>
<evidence type="ECO:0000313" key="9">
    <source>
        <dbReference type="EMBL" id="MBO8458786.1"/>
    </source>
</evidence>
<dbReference type="GO" id="GO:0016757">
    <property type="term" value="F:glycosyltransferase activity"/>
    <property type="evidence" value="ECO:0007669"/>
    <property type="project" value="UniProtKB-UniRule"/>
</dbReference>
<evidence type="ECO:0000256" key="1">
    <source>
        <dbReference type="ARBA" id="ARBA00022649"/>
    </source>
</evidence>
<dbReference type="GO" id="GO:0016779">
    <property type="term" value="F:nucleotidyltransferase activity"/>
    <property type="evidence" value="ECO:0007669"/>
    <property type="project" value="UniProtKB-UniRule"/>
</dbReference>
<comment type="caution">
    <text evidence="6">Lacks conserved residue(s) required for the propagation of feature annotation.</text>
</comment>
<evidence type="ECO:0000256" key="2">
    <source>
        <dbReference type="ARBA" id="ARBA00022676"/>
    </source>
</evidence>
<sequence>MLLNWIKRVLGIVKALSNENDGDKISLSESLDKEHSLRELDTRKKIAQEEKEKIRLSSTSWYKIITHKRIKRDSNNVFQTYRFSKVLTLKELKDERLKEEAHKLKALEDSVRVLLTDIDILIKQRNAEDAKRKLNTALEKIVKIKDSSIRQKLQYLQISLDKLLTELEQEELARLAEERRHREEEIKRQKEAEERTKKEKERKECEERERREIEAKRLADEARRKEDAERQERQRLEALSSDLKDDWQAIIDVLNENGIRYLYHFTDRSNIPLIKRHGGLLSWSYCDKHGIRIPRPGGGQLSRQLDVSRNLQDYVRISFTREHPMKYIAKNDGRIIDPVNLVIDIRAACIASALYSNKNATIKREPVNIGSTIDDLKQIHFRSVKATSHFDLDDDERSYFQAEIMIKTFLPQKYIVNLDKF</sequence>
<protein>
    <submittedName>
        <fullName evidence="9">DUF4433 domain-containing protein</fullName>
    </submittedName>
</protein>
<reference evidence="9" key="2">
    <citation type="journal article" date="2021" name="PeerJ">
        <title>Extensive microbial diversity within the chicken gut microbiome revealed by metagenomics and culture.</title>
        <authorList>
            <person name="Gilroy R."/>
            <person name="Ravi A."/>
            <person name="Getino M."/>
            <person name="Pursley I."/>
            <person name="Horton D.L."/>
            <person name="Alikhan N.F."/>
            <person name="Baker D."/>
            <person name="Gharbi K."/>
            <person name="Hall N."/>
            <person name="Watson M."/>
            <person name="Adriaenssens E.M."/>
            <person name="Foster-Nyarko E."/>
            <person name="Jarju S."/>
            <person name="Secka A."/>
            <person name="Antonio M."/>
            <person name="Oren A."/>
            <person name="Chaudhuri R.R."/>
            <person name="La Ragione R."/>
            <person name="Hildebrand F."/>
            <person name="Pallen M.J."/>
        </authorList>
    </citation>
    <scope>NUCLEOTIDE SEQUENCE</scope>
    <source>
        <strain evidence="9">G3-3990</strain>
    </source>
</reference>
<dbReference type="AlphaFoldDB" id="A0A9D9HS53"/>
<accession>A0A9D9HS53</accession>
<feature type="region of interest" description="Disordered" evidence="7">
    <location>
        <begin position="183"/>
        <end position="210"/>
    </location>
</feature>
<evidence type="ECO:0000256" key="6">
    <source>
        <dbReference type="PROSITE-ProRule" id="PRU01362"/>
    </source>
</evidence>
<keyword evidence="5 6" id="KW-0238">DNA-binding</keyword>
<evidence type="ECO:0000256" key="4">
    <source>
        <dbReference type="ARBA" id="ARBA00022695"/>
    </source>
</evidence>
<keyword evidence="2 6" id="KW-0328">Glycosyltransferase</keyword>
<evidence type="ECO:0000256" key="3">
    <source>
        <dbReference type="ARBA" id="ARBA00022679"/>
    </source>
</evidence>
<feature type="binding site" evidence="6">
    <location>
        <begin position="264"/>
        <end position="266"/>
    </location>
    <ligand>
        <name>NAD(+)</name>
        <dbReference type="ChEBI" id="CHEBI:57540"/>
    </ligand>
</feature>
<gene>
    <name evidence="9" type="ORF">IAA73_00410</name>
</gene>
<comment type="caution">
    <text evidence="9">The sequence shown here is derived from an EMBL/GenBank/DDBJ whole genome shotgun (WGS) entry which is preliminary data.</text>
</comment>
<keyword evidence="1 6" id="KW-1277">Toxin-antitoxin system</keyword>
<dbReference type="EMBL" id="JADIMG010000003">
    <property type="protein sequence ID" value="MBO8458786.1"/>
    <property type="molecule type" value="Genomic_DNA"/>
</dbReference>
<dbReference type="PROSITE" id="PS52018">
    <property type="entry name" value="DART"/>
    <property type="match status" value="1"/>
</dbReference>
<evidence type="ECO:0000313" key="10">
    <source>
        <dbReference type="Proteomes" id="UP000823641"/>
    </source>
</evidence>
<dbReference type="Pfam" id="PF14487">
    <property type="entry name" value="DarT"/>
    <property type="match status" value="1"/>
</dbReference>
<dbReference type="InterPro" id="IPR029494">
    <property type="entry name" value="DarT"/>
</dbReference>
<dbReference type="GO" id="GO:0003677">
    <property type="term" value="F:DNA binding"/>
    <property type="evidence" value="ECO:0007669"/>
    <property type="project" value="UniProtKB-UniRule"/>
</dbReference>
<feature type="binding site" evidence="6">
    <location>
        <position position="303"/>
    </location>
    <ligand>
        <name>NAD(+)</name>
        <dbReference type="ChEBI" id="CHEBI:57540"/>
    </ligand>
</feature>
<reference evidence="9" key="1">
    <citation type="submission" date="2020-10" db="EMBL/GenBank/DDBJ databases">
        <authorList>
            <person name="Gilroy R."/>
        </authorList>
    </citation>
    <scope>NUCLEOTIDE SEQUENCE</scope>
    <source>
        <strain evidence="9">G3-3990</strain>
    </source>
</reference>
<feature type="active site" description="Proton acceptor" evidence="6">
    <location>
        <position position="303"/>
    </location>
</feature>
<comment type="catalytic activity">
    <reaction evidence="6">
        <text>a thymidine in DNA + NAD(+) = an N-(ADP-alpha-D-ribosyl)-thymidine in DNA + nicotinamide + H(+)</text>
        <dbReference type="Rhea" id="RHEA:71651"/>
        <dbReference type="Rhea" id="RHEA-COMP:13556"/>
        <dbReference type="Rhea" id="RHEA-COMP:18051"/>
        <dbReference type="ChEBI" id="CHEBI:15378"/>
        <dbReference type="ChEBI" id="CHEBI:17154"/>
        <dbReference type="ChEBI" id="CHEBI:57540"/>
        <dbReference type="ChEBI" id="CHEBI:137386"/>
        <dbReference type="ChEBI" id="CHEBI:191199"/>
    </reaction>
</comment>
<feature type="binding site" evidence="6">
    <location>
        <position position="281"/>
    </location>
    <ligand>
        <name>NAD(+)</name>
        <dbReference type="ChEBI" id="CHEBI:57540"/>
    </ligand>
</feature>
<evidence type="ECO:0000259" key="8">
    <source>
        <dbReference type="PROSITE" id="PS52018"/>
    </source>
</evidence>
<evidence type="ECO:0000256" key="7">
    <source>
        <dbReference type="SAM" id="MobiDB-lite"/>
    </source>
</evidence>
<organism evidence="9 10">
    <name type="scientific">Candidatus Gallipaludibacter merdavium</name>
    <dbReference type="NCBI Taxonomy" id="2840839"/>
    <lineage>
        <taxon>Bacteria</taxon>
        <taxon>Pseudomonadati</taxon>
        <taxon>Bacteroidota</taxon>
        <taxon>Bacteroidia</taxon>
        <taxon>Bacteroidales</taxon>
        <taxon>Candidatus Gallipaludibacter</taxon>
    </lineage>
</organism>